<dbReference type="Pfam" id="PF13164">
    <property type="entry name" value="Diedel"/>
    <property type="match status" value="1"/>
</dbReference>
<evidence type="ECO:0000313" key="6">
    <source>
        <dbReference type="RefSeq" id="XP_070144360.1"/>
    </source>
</evidence>
<dbReference type="GeneID" id="108085222"/>
<dbReference type="AlphaFoldDB" id="A0A6P4JRD7"/>
<organism evidence="2 4">
    <name type="scientific">Drosophila kikkawai</name>
    <name type="common">Fruit fly</name>
    <dbReference type="NCBI Taxonomy" id="30033"/>
    <lineage>
        <taxon>Eukaryota</taxon>
        <taxon>Metazoa</taxon>
        <taxon>Ecdysozoa</taxon>
        <taxon>Arthropoda</taxon>
        <taxon>Hexapoda</taxon>
        <taxon>Insecta</taxon>
        <taxon>Pterygota</taxon>
        <taxon>Neoptera</taxon>
        <taxon>Endopterygota</taxon>
        <taxon>Diptera</taxon>
        <taxon>Brachycera</taxon>
        <taxon>Muscomorpha</taxon>
        <taxon>Ephydroidea</taxon>
        <taxon>Drosophilidae</taxon>
        <taxon>Drosophila</taxon>
        <taxon>Sophophora</taxon>
    </lineage>
</organism>
<feature type="signal peptide" evidence="1">
    <location>
        <begin position="1"/>
        <end position="25"/>
    </location>
</feature>
<keyword evidence="2" id="KW-1185">Reference proteome</keyword>
<dbReference type="OrthoDB" id="3737830at2759"/>
<dbReference type="RefSeq" id="XP_017037243.1">
    <property type="nucleotide sequence ID" value="XM_017181754.1"/>
</dbReference>
<evidence type="ECO:0000313" key="3">
    <source>
        <dbReference type="RefSeq" id="XP_017037243.1"/>
    </source>
</evidence>
<evidence type="ECO:0000313" key="5">
    <source>
        <dbReference type="RefSeq" id="XP_070144359.1"/>
    </source>
</evidence>
<dbReference type="RefSeq" id="XP_017037244.1">
    <property type="nucleotide sequence ID" value="XM_017181755.1"/>
</dbReference>
<protein>
    <submittedName>
        <fullName evidence="3 4">Protein Diedel-like</fullName>
    </submittedName>
</protein>
<dbReference type="RefSeq" id="XP_070144360.1">
    <property type="nucleotide sequence ID" value="XM_070288259.1"/>
</dbReference>
<reference evidence="3 4" key="1">
    <citation type="submission" date="2025-04" db="UniProtKB">
        <authorList>
            <consortium name="RefSeq"/>
        </authorList>
    </citation>
    <scope>IDENTIFICATION</scope>
    <source>
        <strain evidence="5 6">14028-0561.14</strain>
        <tissue evidence="5 6">Whole fly</tissue>
    </source>
</reference>
<accession>A0A6P4JRD7</accession>
<gene>
    <name evidence="3 4 5 6" type="primary">LOC108085222</name>
</gene>
<proteinExistence type="predicted"/>
<name>A0A6P4JRD7_DROKI</name>
<sequence>MRVLSLSSITLVALCLLGFLRFSEAECCTTMAKLEFMMSKGNCGAVNAKKTAQGCSVTICGDGKALVGTYCGRGPCNIFGCYCEGGCLHGDYGQSFLARNKKFRITLMHTEMVDLSPGASMFQTLASVIINKIF</sequence>
<feature type="chain" id="PRO_5044647489" evidence="1">
    <location>
        <begin position="26"/>
        <end position="134"/>
    </location>
</feature>
<dbReference type="Proteomes" id="UP001652661">
    <property type="component" value="Chromosome X"/>
</dbReference>
<keyword evidence="1" id="KW-0732">Signal</keyword>
<evidence type="ECO:0000256" key="1">
    <source>
        <dbReference type="SAM" id="SignalP"/>
    </source>
</evidence>
<dbReference type="RefSeq" id="XP_070144359.1">
    <property type="nucleotide sequence ID" value="XM_070288258.1"/>
</dbReference>
<dbReference type="Gene3D" id="3.30.70.2800">
    <property type="match status" value="1"/>
</dbReference>
<dbReference type="InterPro" id="IPR025061">
    <property type="entry name" value="Diedel"/>
</dbReference>
<evidence type="ECO:0000313" key="2">
    <source>
        <dbReference type="Proteomes" id="UP001652661"/>
    </source>
</evidence>
<evidence type="ECO:0000313" key="4">
    <source>
        <dbReference type="RefSeq" id="XP_017037244.1"/>
    </source>
</evidence>